<dbReference type="Proteomes" id="UP001197974">
    <property type="component" value="Chromosome"/>
</dbReference>
<dbReference type="InterPro" id="IPR010140">
    <property type="entry name" value="Histidinol_P_phosphatase_HisJ"/>
</dbReference>
<feature type="domain" description="PHP" evidence="9">
    <location>
        <begin position="4"/>
        <end position="216"/>
    </location>
</feature>
<dbReference type="GO" id="GO:0004401">
    <property type="term" value="F:histidinol-phosphatase activity"/>
    <property type="evidence" value="ECO:0007669"/>
    <property type="project" value="UniProtKB-EC"/>
</dbReference>
<evidence type="ECO:0000256" key="4">
    <source>
        <dbReference type="ARBA" id="ARBA00022605"/>
    </source>
</evidence>
<evidence type="ECO:0000256" key="8">
    <source>
        <dbReference type="RuleBase" id="RU366003"/>
    </source>
</evidence>
<evidence type="ECO:0000256" key="5">
    <source>
        <dbReference type="ARBA" id="ARBA00022801"/>
    </source>
</evidence>
<keyword evidence="4 8" id="KW-0028">Amino-acid biosynthesis</keyword>
<comment type="catalytic activity">
    <reaction evidence="7 8">
        <text>L-histidinol phosphate + H2O = L-histidinol + phosphate</text>
        <dbReference type="Rhea" id="RHEA:14465"/>
        <dbReference type="ChEBI" id="CHEBI:15377"/>
        <dbReference type="ChEBI" id="CHEBI:43474"/>
        <dbReference type="ChEBI" id="CHEBI:57699"/>
        <dbReference type="ChEBI" id="CHEBI:57980"/>
        <dbReference type="EC" id="3.1.3.15"/>
    </reaction>
</comment>
<dbReference type="PANTHER" id="PTHR21039">
    <property type="entry name" value="HISTIDINOL PHOSPHATASE-RELATED"/>
    <property type="match status" value="1"/>
</dbReference>
<dbReference type="EMBL" id="CP129013">
    <property type="protein sequence ID" value="WLR44193.1"/>
    <property type="molecule type" value="Genomic_DNA"/>
</dbReference>
<evidence type="ECO:0000256" key="7">
    <source>
        <dbReference type="ARBA" id="ARBA00049158"/>
    </source>
</evidence>
<protein>
    <recommendedName>
        <fullName evidence="3 8">Histidinol-phosphatase</fullName>
        <shortName evidence="8">HolPase</shortName>
        <ecNumber evidence="3 8">3.1.3.15</ecNumber>
    </recommendedName>
</protein>
<dbReference type="RefSeq" id="WP_226539163.1">
    <property type="nucleotide sequence ID" value="NZ_CP129013.1"/>
</dbReference>
<organism evidence="10 11">
    <name type="scientific">Bacillus carboniphilus</name>
    <dbReference type="NCBI Taxonomy" id="86663"/>
    <lineage>
        <taxon>Bacteria</taxon>
        <taxon>Bacillati</taxon>
        <taxon>Bacillota</taxon>
        <taxon>Bacilli</taxon>
        <taxon>Bacillales</taxon>
        <taxon>Bacillaceae</taxon>
        <taxon>Bacillus</taxon>
    </lineage>
</organism>
<dbReference type="InterPro" id="IPR016195">
    <property type="entry name" value="Pol/histidinol_Pase-like"/>
</dbReference>
<comment type="similarity">
    <text evidence="2 8">Belongs to the PHP hydrolase family. HisK subfamily.</text>
</comment>
<evidence type="ECO:0000313" key="10">
    <source>
        <dbReference type="EMBL" id="WLR44193.1"/>
    </source>
</evidence>
<gene>
    <name evidence="10" type="primary">hisJ</name>
    <name evidence="10" type="ORF">LC087_09020</name>
</gene>
<dbReference type="InterPro" id="IPR004013">
    <property type="entry name" value="PHP_dom"/>
</dbReference>
<dbReference type="Gene3D" id="3.20.20.140">
    <property type="entry name" value="Metal-dependent hydrolases"/>
    <property type="match status" value="1"/>
</dbReference>
<accession>A0ABY9K0T3</accession>
<reference evidence="10 11" key="1">
    <citation type="submission" date="2023-06" db="EMBL/GenBank/DDBJ databases">
        <title>Five Gram-positive bacteria isolated from mangrove sediments in Shenzhen, Guangdong, China.</title>
        <authorList>
            <person name="Yu S."/>
            <person name="Zheng W."/>
            <person name="Huang Y."/>
        </authorList>
    </citation>
    <scope>NUCLEOTIDE SEQUENCE [LARGE SCALE GENOMIC DNA]</scope>
    <source>
        <strain evidence="10 11">SaN35-3</strain>
    </source>
</reference>
<keyword evidence="11" id="KW-1185">Reference proteome</keyword>
<dbReference type="NCBIfam" id="TIGR01856">
    <property type="entry name" value="hisJ_fam"/>
    <property type="match status" value="1"/>
</dbReference>
<dbReference type="CDD" id="cd12110">
    <property type="entry name" value="PHP_HisPPase_Hisj_like"/>
    <property type="match status" value="1"/>
</dbReference>
<evidence type="ECO:0000256" key="3">
    <source>
        <dbReference type="ARBA" id="ARBA00013085"/>
    </source>
</evidence>
<evidence type="ECO:0000256" key="1">
    <source>
        <dbReference type="ARBA" id="ARBA00004970"/>
    </source>
</evidence>
<dbReference type="Pfam" id="PF02811">
    <property type="entry name" value="PHP"/>
    <property type="match status" value="1"/>
</dbReference>
<keyword evidence="5 8" id="KW-0378">Hydrolase</keyword>
<evidence type="ECO:0000256" key="2">
    <source>
        <dbReference type="ARBA" id="ARBA00009152"/>
    </source>
</evidence>
<evidence type="ECO:0000313" key="11">
    <source>
        <dbReference type="Proteomes" id="UP001197974"/>
    </source>
</evidence>
<sequence>MKWDGHVHTPYCPHGSSDSIKKYVETAIKRGFTRLSFTEHAPLPKSFMDPTPHKDSSMNFVQLEKYLKELRQVKQRYKDDISIQIGLEVDYIEGFQKEITDFLNDYGPMLDDSILSVHFLKTHQKWLCIDYSREMFQEVINQLGGIEKVYERYYQVYLEAVESDLGFFKPKRMGHLTLVRKFNKKFPITTSYETKIIREIFKKMSSSQYQLDMNTAGTRKKDCGQIYPTETILQEAMQYKIPLIFGSDAHCANDVGADYQRVETFLNS</sequence>
<dbReference type="EC" id="3.1.3.15" evidence="3 8"/>
<keyword evidence="6 8" id="KW-0368">Histidine biosynthesis</keyword>
<comment type="pathway">
    <text evidence="1 8">Amino-acid biosynthesis; L-histidine biosynthesis; L-histidine from 5-phospho-alpha-D-ribose 1-diphosphate: step 8/9.</text>
</comment>
<dbReference type="NCBIfam" id="NF005996">
    <property type="entry name" value="PRK08123.1"/>
    <property type="match status" value="1"/>
</dbReference>
<evidence type="ECO:0000256" key="6">
    <source>
        <dbReference type="ARBA" id="ARBA00023102"/>
    </source>
</evidence>
<proteinExistence type="inferred from homology"/>
<dbReference type="SUPFAM" id="SSF89550">
    <property type="entry name" value="PHP domain-like"/>
    <property type="match status" value="1"/>
</dbReference>
<dbReference type="PANTHER" id="PTHR21039:SF0">
    <property type="entry name" value="HISTIDINOL-PHOSPHATASE"/>
    <property type="match status" value="1"/>
</dbReference>
<name>A0ABY9K0T3_9BACI</name>
<evidence type="ECO:0000259" key="9">
    <source>
        <dbReference type="Pfam" id="PF02811"/>
    </source>
</evidence>